<name>A0A1P8WN22_9PLAN</name>
<evidence type="ECO:0000259" key="7">
    <source>
        <dbReference type="Pfam" id="PF04932"/>
    </source>
</evidence>
<dbReference type="Proteomes" id="UP000187735">
    <property type="component" value="Chromosome"/>
</dbReference>
<gene>
    <name evidence="8" type="ORF">Fuma_05107</name>
</gene>
<feature type="region of interest" description="Disordered" evidence="5">
    <location>
        <begin position="1"/>
        <end position="35"/>
    </location>
</feature>
<feature type="transmembrane region" description="Helical" evidence="6">
    <location>
        <begin position="243"/>
        <end position="260"/>
    </location>
</feature>
<feature type="compositionally biased region" description="Basic residues" evidence="5">
    <location>
        <begin position="12"/>
        <end position="29"/>
    </location>
</feature>
<keyword evidence="2 6" id="KW-0812">Transmembrane</keyword>
<evidence type="ECO:0000313" key="8">
    <source>
        <dbReference type="EMBL" id="APZ95449.1"/>
    </source>
</evidence>
<evidence type="ECO:0000313" key="9">
    <source>
        <dbReference type="Proteomes" id="UP000187735"/>
    </source>
</evidence>
<sequence>MSAFTESIAAPKPRRQTPKHQRGTTRRRTSAPSVASEQSALVARLDQLGDGCVVVAVLVVPMMSACLQDLGNAIFVACSLLLGVSWAVPQIVAPRQGSAASGAEFIVFAAIAVVCLQLVPLSGATLKAFSPFADDYLFLWGSERGRVLGGHSWNTLSITPSLTRSGLVLLIAYAVFFLVLVQKLTSAERVDQLIRLVAVAAAVMAVIGIAQRFAGNGLFLWMFEHPFRAADFPVKAAFSNQNHFAHFVSLGVGPLIWCWHQSNLSQQSAFTGKQQQTSVTLRRSETTRNAALVAIAIVSLAVFLTNSRGGILVFLLASGVAASVAGLNLRMLMKLIIPALLFAGLGILAYGTDGLEHKWNTITRAQSLHDLSQGRFALWASLVEAIPHFWKLGSGVGSHAEVYPTWLAEDFGVRFSHAESGYLQILLETGVAGLTLVAAAIGLCMYWIIGTFRRSQGTARSRSLILVAGLVASVAHSLVDFVWYIPGCMLVTIVLMAALCRNFQLSDTSSSQGGESRWPQALAWGLVLCMLPVGNLSADVAVRDAASEDDWNLYRKFAIHANDNVAADSPESLNERLDVIIQHLENCLAADPQDYRSASNLAAMYLRRFERQQETGSNRMSIREIRNTVQTVGFESAREIAEWLNRAFGPRSADLYRALTTARKAVRGQPMRGENYLILAQVGFLAGLSENEEEHLVAQAIRLRPHSAGVLFVSGLFLIDKGDIEGAIEKWRTAFLQDAHIRSLIISSLVPNLSATEILEKLSPDHTGLQSLFTAYAADKRTDDQQTVAAWYAQNFERMLQDPNVSRDRNFWLQGHQMLKFNGHEKLALYCLSQAAQAAPHDFALRRSLGLELFRHEQFDDALRELKWCRLKTPDDTKINEAIKQISNKHRSRGES</sequence>
<proteinExistence type="predicted"/>
<dbReference type="PANTHER" id="PTHR37422:SF13">
    <property type="entry name" value="LIPOPOLYSACCHARIDE BIOSYNTHESIS PROTEIN PA4999-RELATED"/>
    <property type="match status" value="1"/>
</dbReference>
<dbReference type="InterPro" id="IPR007016">
    <property type="entry name" value="O-antigen_ligase-rel_domated"/>
</dbReference>
<dbReference type="STRING" id="1891926.Fuma_05107"/>
<feature type="transmembrane region" description="Helical" evidence="6">
    <location>
        <begin position="105"/>
        <end position="129"/>
    </location>
</feature>
<dbReference type="GO" id="GO:0016020">
    <property type="term" value="C:membrane"/>
    <property type="evidence" value="ECO:0007669"/>
    <property type="project" value="UniProtKB-SubCell"/>
</dbReference>
<keyword evidence="4 6" id="KW-0472">Membrane</keyword>
<dbReference type="InterPro" id="IPR051533">
    <property type="entry name" value="WaaL-like"/>
</dbReference>
<feature type="transmembrane region" description="Helical" evidence="6">
    <location>
        <begin position="461"/>
        <end position="477"/>
    </location>
</feature>
<protein>
    <submittedName>
        <fullName evidence="8">Putative bicarbonate transporter, IctB family</fullName>
    </submittedName>
</protein>
<feature type="transmembrane region" description="Helical" evidence="6">
    <location>
        <begin position="425"/>
        <end position="449"/>
    </location>
</feature>
<evidence type="ECO:0000256" key="2">
    <source>
        <dbReference type="ARBA" id="ARBA00022692"/>
    </source>
</evidence>
<dbReference type="InterPro" id="IPR011990">
    <property type="entry name" value="TPR-like_helical_dom_sf"/>
</dbReference>
<dbReference type="OrthoDB" id="238751at2"/>
<dbReference type="RefSeq" id="WP_145944377.1">
    <property type="nucleotide sequence ID" value="NZ_CP017641.1"/>
</dbReference>
<feature type="transmembrane region" description="Helical" evidence="6">
    <location>
        <begin position="193"/>
        <end position="223"/>
    </location>
</feature>
<dbReference type="KEGG" id="fmr:Fuma_05107"/>
<dbReference type="Pfam" id="PF04932">
    <property type="entry name" value="Wzy_C"/>
    <property type="match status" value="1"/>
</dbReference>
<evidence type="ECO:0000256" key="5">
    <source>
        <dbReference type="SAM" id="MobiDB-lite"/>
    </source>
</evidence>
<evidence type="ECO:0000256" key="4">
    <source>
        <dbReference type="ARBA" id="ARBA00023136"/>
    </source>
</evidence>
<feature type="transmembrane region" description="Helical" evidence="6">
    <location>
        <begin position="335"/>
        <end position="352"/>
    </location>
</feature>
<dbReference type="PANTHER" id="PTHR37422">
    <property type="entry name" value="TEICHURONIC ACID BIOSYNTHESIS PROTEIN TUAE"/>
    <property type="match status" value="1"/>
</dbReference>
<keyword evidence="9" id="KW-1185">Reference proteome</keyword>
<accession>A0A1P8WN22</accession>
<organism evidence="8 9">
    <name type="scientific">Fuerstiella marisgermanici</name>
    <dbReference type="NCBI Taxonomy" id="1891926"/>
    <lineage>
        <taxon>Bacteria</taxon>
        <taxon>Pseudomonadati</taxon>
        <taxon>Planctomycetota</taxon>
        <taxon>Planctomycetia</taxon>
        <taxon>Planctomycetales</taxon>
        <taxon>Planctomycetaceae</taxon>
        <taxon>Fuerstiella</taxon>
    </lineage>
</organism>
<feature type="transmembrane region" description="Helical" evidence="6">
    <location>
        <begin position="289"/>
        <end position="305"/>
    </location>
</feature>
<keyword evidence="3 6" id="KW-1133">Transmembrane helix</keyword>
<feature type="domain" description="O-antigen ligase-related" evidence="7">
    <location>
        <begin position="294"/>
        <end position="437"/>
    </location>
</feature>
<feature type="transmembrane region" description="Helical" evidence="6">
    <location>
        <begin position="311"/>
        <end position="328"/>
    </location>
</feature>
<evidence type="ECO:0000256" key="1">
    <source>
        <dbReference type="ARBA" id="ARBA00004141"/>
    </source>
</evidence>
<dbReference type="SUPFAM" id="SSF48452">
    <property type="entry name" value="TPR-like"/>
    <property type="match status" value="1"/>
</dbReference>
<feature type="transmembrane region" description="Helical" evidence="6">
    <location>
        <begin position="162"/>
        <end position="181"/>
    </location>
</feature>
<evidence type="ECO:0000256" key="3">
    <source>
        <dbReference type="ARBA" id="ARBA00022989"/>
    </source>
</evidence>
<dbReference type="AlphaFoldDB" id="A0A1P8WN22"/>
<dbReference type="EMBL" id="CP017641">
    <property type="protein sequence ID" value="APZ95449.1"/>
    <property type="molecule type" value="Genomic_DNA"/>
</dbReference>
<comment type="subcellular location">
    <subcellularLocation>
        <location evidence="1">Membrane</location>
        <topology evidence="1">Multi-pass membrane protein</topology>
    </subcellularLocation>
</comment>
<dbReference type="Gene3D" id="1.25.40.10">
    <property type="entry name" value="Tetratricopeptide repeat domain"/>
    <property type="match status" value="1"/>
</dbReference>
<feature type="transmembrane region" description="Helical" evidence="6">
    <location>
        <begin position="73"/>
        <end position="93"/>
    </location>
</feature>
<evidence type="ECO:0000256" key="6">
    <source>
        <dbReference type="SAM" id="Phobius"/>
    </source>
</evidence>
<reference evidence="8 9" key="1">
    <citation type="journal article" date="2016" name="Front. Microbiol.">
        <title>Fuerstia marisgermanicae gen. nov., sp. nov., an Unusual Member of the Phylum Planctomycetes from the German Wadden Sea.</title>
        <authorList>
            <person name="Kohn T."/>
            <person name="Heuer A."/>
            <person name="Jogler M."/>
            <person name="Vollmers J."/>
            <person name="Boedeker C."/>
            <person name="Bunk B."/>
            <person name="Rast P."/>
            <person name="Borchert D."/>
            <person name="Glockner I."/>
            <person name="Freese H.M."/>
            <person name="Klenk H.P."/>
            <person name="Overmann J."/>
            <person name="Kaster A.K."/>
            <person name="Rohde M."/>
            <person name="Wiegand S."/>
            <person name="Jogler C."/>
        </authorList>
    </citation>
    <scope>NUCLEOTIDE SEQUENCE [LARGE SCALE GENOMIC DNA]</scope>
    <source>
        <strain evidence="8 9">NH11</strain>
    </source>
</reference>